<dbReference type="InterPro" id="IPR050261">
    <property type="entry name" value="FrsA_esterase"/>
</dbReference>
<sequence length="256" mass="27016">MKTLCLLSGMALCLNVNAAIVSKTVSHTMADKQFESTLVYDDSQQQLPAVLMVPNWMGPTSGSLDKAKKIAAMGYAVMMADVYGTDVRPANADEAGKAAGVLRSDRALLRGRTKAALAAMKANLPPNADPSKVAAIGFCFGGGAVLELARGGEPLAAVVSFHGNLDTPNPADANNIQAPILVLHGAIDPYVPPEQVAAFEKEMNEAKVDWQLIAYGGAVHSFTNPQANTVGKADYHPKAAARSFRAMDSLFKEVFN</sequence>
<keyword evidence="1" id="KW-0732">Signal</keyword>
<dbReference type="InterPro" id="IPR002925">
    <property type="entry name" value="Dienelactn_hydro"/>
</dbReference>
<dbReference type="PANTHER" id="PTHR22946">
    <property type="entry name" value="DIENELACTONE HYDROLASE DOMAIN-CONTAINING PROTEIN-RELATED"/>
    <property type="match status" value="1"/>
</dbReference>
<dbReference type="InterPro" id="IPR029058">
    <property type="entry name" value="AB_hydrolase_fold"/>
</dbReference>
<accession>A0ABQ1HY37</accession>
<dbReference type="EMBL" id="BMDY01000002">
    <property type="protein sequence ID" value="GGA94698.1"/>
    <property type="molecule type" value="Genomic_DNA"/>
</dbReference>
<name>A0ABQ1HY37_9ALTE</name>
<evidence type="ECO:0000259" key="2">
    <source>
        <dbReference type="Pfam" id="PF01738"/>
    </source>
</evidence>
<keyword evidence="3" id="KW-0378">Hydrolase</keyword>
<comment type="caution">
    <text evidence="3">The sequence shown here is derived from an EMBL/GenBank/DDBJ whole genome shotgun (WGS) entry which is preliminary data.</text>
</comment>
<evidence type="ECO:0000256" key="1">
    <source>
        <dbReference type="SAM" id="SignalP"/>
    </source>
</evidence>
<reference evidence="4" key="1">
    <citation type="journal article" date="2019" name="Int. J. Syst. Evol. Microbiol.">
        <title>The Global Catalogue of Microorganisms (GCM) 10K type strain sequencing project: providing services to taxonomists for standard genome sequencing and annotation.</title>
        <authorList>
            <consortium name="The Broad Institute Genomics Platform"/>
            <consortium name="The Broad Institute Genome Sequencing Center for Infectious Disease"/>
            <person name="Wu L."/>
            <person name="Ma J."/>
        </authorList>
    </citation>
    <scope>NUCLEOTIDE SEQUENCE [LARGE SCALE GENOMIC DNA]</scope>
    <source>
        <strain evidence="4">CGMCC 1.10131</strain>
    </source>
</reference>
<proteinExistence type="predicted"/>
<feature type="domain" description="Dienelactone hydrolase" evidence="2">
    <location>
        <begin position="38"/>
        <end position="254"/>
    </location>
</feature>
<dbReference type="Proteomes" id="UP000651977">
    <property type="component" value="Unassembled WGS sequence"/>
</dbReference>
<dbReference type="SUPFAM" id="SSF53474">
    <property type="entry name" value="alpha/beta-Hydrolases"/>
    <property type="match status" value="1"/>
</dbReference>
<dbReference type="PANTHER" id="PTHR22946:SF4">
    <property type="entry name" value="ESTERASE FRSA"/>
    <property type="match status" value="1"/>
</dbReference>
<evidence type="ECO:0000313" key="3">
    <source>
        <dbReference type="EMBL" id="GGA94698.1"/>
    </source>
</evidence>
<dbReference type="Gene3D" id="3.40.50.1820">
    <property type="entry name" value="alpha/beta hydrolase"/>
    <property type="match status" value="1"/>
</dbReference>
<feature type="chain" id="PRO_5046892122" evidence="1">
    <location>
        <begin position="19"/>
        <end position="256"/>
    </location>
</feature>
<evidence type="ECO:0000313" key="4">
    <source>
        <dbReference type="Proteomes" id="UP000651977"/>
    </source>
</evidence>
<dbReference type="GO" id="GO:0016787">
    <property type="term" value="F:hydrolase activity"/>
    <property type="evidence" value="ECO:0007669"/>
    <property type="project" value="UniProtKB-KW"/>
</dbReference>
<protein>
    <submittedName>
        <fullName evidence="3">Dienelactone hydrolase</fullName>
    </submittedName>
</protein>
<keyword evidence="4" id="KW-1185">Reference proteome</keyword>
<dbReference type="Pfam" id="PF01738">
    <property type="entry name" value="DLH"/>
    <property type="match status" value="1"/>
</dbReference>
<organism evidence="3 4">
    <name type="scientific">Agarivorans gilvus</name>
    <dbReference type="NCBI Taxonomy" id="680279"/>
    <lineage>
        <taxon>Bacteria</taxon>
        <taxon>Pseudomonadati</taxon>
        <taxon>Pseudomonadota</taxon>
        <taxon>Gammaproteobacteria</taxon>
        <taxon>Alteromonadales</taxon>
        <taxon>Alteromonadaceae</taxon>
        <taxon>Agarivorans</taxon>
    </lineage>
</organism>
<feature type="signal peptide" evidence="1">
    <location>
        <begin position="1"/>
        <end position="18"/>
    </location>
</feature>
<gene>
    <name evidence="3" type="ORF">GCM10007414_04320</name>
</gene>
<dbReference type="RefSeq" id="WP_055731459.1">
    <property type="nucleotide sequence ID" value="NZ_BMDY01000002.1"/>
</dbReference>